<accession>A0A031M807</accession>
<dbReference type="Proteomes" id="UP000186599">
    <property type="component" value="Unassembled WGS sequence"/>
</dbReference>
<organism evidence="6 7">
    <name type="scientific">Halopseudomonas bauzanensis</name>
    <dbReference type="NCBI Taxonomy" id="653930"/>
    <lineage>
        <taxon>Bacteria</taxon>
        <taxon>Pseudomonadati</taxon>
        <taxon>Pseudomonadota</taxon>
        <taxon>Gammaproteobacteria</taxon>
        <taxon>Pseudomonadales</taxon>
        <taxon>Pseudomonadaceae</taxon>
        <taxon>Halopseudomonas</taxon>
    </lineage>
</organism>
<dbReference type="InterPro" id="IPR036069">
    <property type="entry name" value="DUF34/NIF3_sf"/>
</dbReference>
<feature type="binding site" evidence="4">
    <location>
        <position position="224"/>
    </location>
    <ligand>
        <name>a divalent metal cation</name>
        <dbReference type="ChEBI" id="CHEBI:60240"/>
        <label>1</label>
    </ligand>
</feature>
<dbReference type="EMBL" id="FOGN01000008">
    <property type="protein sequence ID" value="SES33310.1"/>
    <property type="molecule type" value="Genomic_DNA"/>
</dbReference>
<dbReference type="NCBIfam" id="TIGR00486">
    <property type="entry name" value="YbgI_SA1388"/>
    <property type="match status" value="1"/>
</dbReference>
<evidence type="ECO:0000313" key="7">
    <source>
        <dbReference type="Proteomes" id="UP000186599"/>
    </source>
</evidence>
<dbReference type="Proteomes" id="UP000186904">
    <property type="component" value="Unassembled WGS sequence"/>
</dbReference>
<proteinExistence type="inferred from homology"/>
<gene>
    <name evidence="6" type="ORF">SAMN04487855_3250</name>
    <name evidence="5" type="ORF">SAMN05216589_3253</name>
</gene>
<dbReference type="SUPFAM" id="SSF102705">
    <property type="entry name" value="NIF3 (NGG1p interacting factor 3)-like"/>
    <property type="match status" value="1"/>
</dbReference>
<sequence length="252" mass="27257">MTQCSELVAYCNNLLERGAFQDYCPNGLQVEGRSDIQRIVTGVTASQALIEAAAARGADLLLVHHGYFWKGEAAPITGLKQRRIKALLEHGINLVAYHLPLDAHAKFGNNVQLAQLLGWHITGGLEPDNPRSIGLQGELSEAVSGAELAQQLNIALGREPLFISGHSRPVKRIAWCTGAAQGYIEKAVALGVDAFITGEVSEPTIHIARECGINFYAAGHHSTERYGVKALGEHLGEHFGLEHEFIDIDNPV</sequence>
<comment type="similarity">
    <text evidence="1">Belongs to the GTP cyclohydrolase I type 2/NIF3 family.</text>
</comment>
<dbReference type="OrthoDB" id="9800881at2"/>
<name>A0A031M807_9GAMM</name>
<reference evidence="7 8" key="1">
    <citation type="submission" date="2016-10" db="EMBL/GenBank/DDBJ databases">
        <authorList>
            <person name="de Groot N.N."/>
        </authorList>
    </citation>
    <scope>NUCLEOTIDE SEQUENCE [LARGE SCALE GENOMIC DNA]</scope>
    <source>
        <strain evidence="6 7">CGMCC 1.9095</strain>
        <strain evidence="5 8">DSM 22558</strain>
    </source>
</reference>
<dbReference type="FunFam" id="3.40.1390.30:FF:000002">
    <property type="entry name" value="Nif3-like dinuclear metal center protein"/>
    <property type="match status" value="1"/>
</dbReference>
<dbReference type="InterPro" id="IPR002678">
    <property type="entry name" value="DUF34/NIF3"/>
</dbReference>
<feature type="binding site" evidence="4">
    <location>
        <position position="65"/>
    </location>
    <ligand>
        <name>a divalent metal cation</name>
        <dbReference type="ChEBI" id="CHEBI:60240"/>
        <label>1</label>
    </ligand>
</feature>
<feature type="binding site" evidence="4">
    <location>
        <position position="220"/>
    </location>
    <ligand>
        <name>a divalent metal cation</name>
        <dbReference type="ChEBI" id="CHEBI:60240"/>
        <label>1</label>
    </ligand>
</feature>
<keyword evidence="3 4" id="KW-0479">Metal-binding</keyword>
<protein>
    <recommendedName>
        <fullName evidence="2">GTP cyclohydrolase 1 type 2 homolog</fullName>
    </recommendedName>
</protein>
<evidence type="ECO:0000313" key="5">
    <source>
        <dbReference type="EMBL" id="SES33310.1"/>
    </source>
</evidence>
<evidence type="ECO:0000256" key="2">
    <source>
        <dbReference type="ARBA" id="ARBA00022112"/>
    </source>
</evidence>
<evidence type="ECO:0000313" key="8">
    <source>
        <dbReference type="Proteomes" id="UP000186904"/>
    </source>
</evidence>
<dbReference type="PANTHER" id="PTHR13799">
    <property type="entry name" value="NGG1 INTERACTING FACTOR 3"/>
    <property type="match status" value="1"/>
</dbReference>
<dbReference type="AlphaFoldDB" id="A0A031M807"/>
<evidence type="ECO:0000256" key="3">
    <source>
        <dbReference type="ARBA" id="ARBA00022723"/>
    </source>
</evidence>
<dbReference type="EMBL" id="FOUA01000008">
    <property type="protein sequence ID" value="SFM33607.1"/>
    <property type="molecule type" value="Genomic_DNA"/>
</dbReference>
<dbReference type="Gene3D" id="3.40.1390.30">
    <property type="entry name" value="NIF3 (NGG1p interacting factor 3)-like"/>
    <property type="match status" value="2"/>
</dbReference>
<feature type="binding site" evidence="4">
    <location>
        <position position="64"/>
    </location>
    <ligand>
        <name>a divalent metal cation</name>
        <dbReference type="ChEBI" id="CHEBI:60240"/>
        <label>2</label>
    </ligand>
</feature>
<evidence type="ECO:0000256" key="1">
    <source>
        <dbReference type="ARBA" id="ARBA00006964"/>
    </source>
</evidence>
<feature type="binding site" evidence="4">
    <location>
        <position position="102"/>
    </location>
    <ligand>
        <name>a divalent metal cation</name>
        <dbReference type="ChEBI" id="CHEBI:60240"/>
        <label>1</label>
    </ligand>
</feature>
<dbReference type="RefSeq" id="WP_036992776.1">
    <property type="nucleotide sequence ID" value="NZ_FOGN01000008.1"/>
</dbReference>
<dbReference type="PANTHER" id="PTHR13799:SF14">
    <property type="entry name" value="GTP CYCLOHYDROLASE 1 TYPE 2 HOMOLOG"/>
    <property type="match status" value="1"/>
</dbReference>
<evidence type="ECO:0000313" key="6">
    <source>
        <dbReference type="EMBL" id="SFM33607.1"/>
    </source>
</evidence>
<dbReference type="GO" id="GO:0005737">
    <property type="term" value="C:cytoplasm"/>
    <property type="evidence" value="ECO:0007669"/>
    <property type="project" value="TreeGrafter"/>
</dbReference>
<dbReference type="STRING" id="653930.SAMN05216589_3253"/>
<keyword evidence="7" id="KW-1185">Reference proteome</keyword>
<evidence type="ECO:0000256" key="4">
    <source>
        <dbReference type="PIRSR" id="PIRSR602678-1"/>
    </source>
</evidence>
<dbReference type="GO" id="GO:0046872">
    <property type="term" value="F:metal ion binding"/>
    <property type="evidence" value="ECO:0007669"/>
    <property type="project" value="UniProtKB-KW"/>
</dbReference>
<dbReference type="Pfam" id="PF01784">
    <property type="entry name" value="DUF34_NIF3"/>
    <property type="match status" value="1"/>
</dbReference>